<name>A0A173W7H6_9FIRM</name>
<accession>A0A173W7H6</accession>
<evidence type="ECO:0000259" key="2">
    <source>
        <dbReference type="PROSITE" id="PS50943"/>
    </source>
</evidence>
<dbReference type="InterPro" id="IPR001387">
    <property type="entry name" value="Cro/C1-type_HTH"/>
</dbReference>
<evidence type="ECO:0000313" key="3">
    <source>
        <dbReference type="EMBL" id="CUN35422.1"/>
    </source>
</evidence>
<organism evidence="3 4">
    <name type="scientific">Dorea longicatena</name>
    <dbReference type="NCBI Taxonomy" id="88431"/>
    <lineage>
        <taxon>Bacteria</taxon>
        <taxon>Bacillati</taxon>
        <taxon>Bacillota</taxon>
        <taxon>Clostridia</taxon>
        <taxon>Lachnospirales</taxon>
        <taxon>Lachnospiraceae</taxon>
        <taxon>Dorea</taxon>
    </lineage>
</organism>
<evidence type="ECO:0000256" key="1">
    <source>
        <dbReference type="ARBA" id="ARBA00023125"/>
    </source>
</evidence>
<dbReference type="GO" id="GO:0005829">
    <property type="term" value="C:cytosol"/>
    <property type="evidence" value="ECO:0007669"/>
    <property type="project" value="TreeGrafter"/>
</dbReference>
<dbReference type="RefSeq" id="WP_055180008.1">
    <property type="nucleotide sequence ID" value="NZ_CABIWY010000001.1"/>
</dbReference>
<dbReference type="CDD" id="cd00093">
    <property type="entry name" value="HTH_XRE"/>
    <property type="match status" value="1"/>
</dbReference>
<reference evidence="3 4" key="1">
    <citation type="submission" date="2015-09" db="EMBL/GenBank/DDBJ databases">
        <authorList>
            <consortium name="Pathogen Informatics"/>
        </authorList>
    </citation>
    <scope>NUCLEOTIDE SEQUENCE [LARGE SCALE GENOMIC DNA]</scope>
    <source>
        <strain evidence="3 4">2789STDY5608866</strain>
    </source>
</reference>
<dbReference type="SUPFAM" id="SSF47413">
    <property type="entry name" value="lambda repressor-like DNA-binding domains"/>
    <property type="match status" value="1"/>
</dbReference>
<dbReference type="GO" id="GO:0003700">
    <property type="term" value="F:DNA-binding transcription factor activity"/>
    <property type="evidence" value="ECO:0007669"/>
    <property type="project" value="TreeGrafter"/>
</dbReference>
<protein>
    <submittedName>
        <fullName evidence="3">HTH-type transcriptional regulator sinR</fullName>
    </submittedName>
</protein>
<dbReference type="SMART" id="SM00530">
    <property type="entry name" value="HTH_XRE"/>
    <property type="match status" value="1"/>
</dbReference>
<dbReference type="PANTHER" id="PTHR46797">
    <property type="entry name" value="HTH-TYPE TRANSCRIPTIONAL REGULATOR"/>
    <property type="match status" value="1"/>
</dbReference>
<dbReference type="PROSITE" id="PS50943">
    <property type="entry name" value="HTH_CROC1"/>
    <property type="match status" value="1"/>
</dbReference>
<dbReference type="EMBL" id="CYYY01000001">
    <property type="protein sequence ID" value="CUN35422.1"/>
    <property type="molecule type" value="Genomic_DNA"/>
</dbReference>
<keyword evidence="1" id="KW-0238">DNA-binding</keyword>
<dbReference type="GO" id="GO:0003677">
    <property type="term" value="F:DNA binding"/>
    <property type="evidence" value="ECO:0007669"/>
    <property type="project" value="UniProtKB-KW"/>
</dbReference>
<dbReference type="Proteomes" id="UP000095439">
    <property type="component" value="Unassembled WGS sequence"/>
</dbReference>
<feature type="domain" description="HTH cro/C1-type" evidence="2">
    <location>
        <begin position="12"/>
        <end position="66"/>
    </location>
</feature>
<proteinExistence type="predicted"/>
<dbReference type="AlphaFoldDB" id="A0A173W7H6"/>
<dbReference type="InterPro" id="IPR050807">
    <property type="entry name" value="TransReg_Diox_bact_type"/>
</dbReference>
<dbReference type="Pfam" id="PF01381">
    <property type="entry name" value="HTH_3"/>
    <property type="match status" value="1"/>
</dbReference>
<dbReference type="PANTHER" id="PTHR46797:SF1">
    <property type="entry name" value="METHYLPHOSPHONATE SYNTHASE"/>
    <property type="match status" value="1"/>
</dbReference>
<gene>
    <name evidence="3" type="primary">sinR_1</name>
    <name evidence="3" type="ORF">ERS852423_00101</name>
</gene>
<evidence type="ECO:0000313" key="4">
    <source>
        <dbReference type="Proteomes" id="UP000095439"/>
    </source>
</evidence>
<dbReference type="InterPro" id="IPR010982">
    <property type="entry name" value="Lambda_DNA-bd_dom_sf"/>
</dbReference>
<sequence>MPINYSLIGIRIKETRNQQGISAEELAELANLSSVYISYIENAKRKPSLESLIKICNALGITLDELLYGNLLYNPTEYQTDIDLLMADCSKNEKRFIYLILSAVKDILRSNDWSLIETILLKDNNLKDL</sequence>
<dbReference type="Gene3D" id="1.10.260.40">
    <property type="entry name" value="lambda repressor-like DNA-binding domains"/>
    <property type="match status" value="1"/>
</dbReference>